<gene>
    <name evidence="10" type="ORF">DL764_001463</name>
</gene>
<dbReference type="InterPro" id="IPR013783">
    <property type="entry name" value="Ig-like_fold"/>
</dbReference>
<dbReference type="SUPFAM" id="SSF49785">
    <property type="entry name" value="Galactose-binding domain-like"/>
    <property type="match status" value="1"/>
</dbReference>
<evidence type="ECO:0000259" key="9">
    <source>
        <dbReference type="SMART" id="SM01038"/>
    </source>
</evidence>
<keyword evidence="5 7" id="KW-0326">Glycosidase</keyword>
<dbReference type="InterPro" id="IPR032312">
    <property type="entry name" value="LacZ_4"/>
</dbReference>
<dbReference type="InterPro" id="IPR023230">
    <property type="entry name" value="Glyco_hydro_2_CS"/>
</dbReference>
<evidence type="ECO:0000256" key="3">
    <source>
        <dbReference type="ARBA" id="ARBA00012756"/>
    </source>
</evidence>
<proteinExistence type="inferred from homology"/>
<evidence type="ECO:0000256" key="2">
    <source>
        <dbReference type="ARBA" id="ARBA00007401"/>
    </source>
</evidence>
<dbReference type="FunFam" id="3.20.20.80:FF:000018">
    <property type="entry name" value="Beta-galactosidase"/>
    <property type="match status" value="1"/>
</dbReference>
<evidence type="ECO:0000256" key="8">
    <source>
        <dbReference type="SAM" id="MobiDB-lite"/>
    </source>
</evidence>
<dbReference type="PROSITE" id="PS00719">
    <property type="entry name" value="GLYCOSYL_HYDROL_F2_1"/>
    <property type="match status" value="1"/>
</dbReference>
<evidence type="ECO:0000313" key="11">
    <source>
        <dbReference type="Proteomes" id="UP000293360"/>
    </source>
</evidence>
<dbReference type="SUPFAM" id="SSF51445">
    <property type="entry name" value="(Trans)glycosidases"/>
    <property type="match status" value="1"/>
</dbReference>
<dbReference type="GO" id="GO:0030246">
    <property type="term" value="F:carbohydrate binding"/>
    <property type="evidence" value="ECO:0007669"/>
    <property type="project" value="InterPro"/>
</dbReference>
<dbReference type="PROSITE" id="PS00608">
    <property type="entry name" value="GLYCOSYL_HYDROL_F2_2"/>
    <property type="match status" value="1"/>
</dbReference>
<dbReference type="Pfam" id="PF16353">
    <property type="entry name" value="LacZ_4"/>
    <property type="match status" value="1"/>
</dbReference>
<dbReference type="InterPro" id="IPR006102">
    <property type="entry name" value="Ig-like_GH2"/>
</dbReference>
<dbReference type="Gene3D" id="2.60.120.260">
    <property type="entry name" value="Galactose-binding domain-like"/>
    <property type="match status" value="1"/>
</dbReference>
<sequence>MASNTPEPHGTATVEVGGNSDLHMALRMSGLDIANPSFVQELADEKRRRNSAALARWRARRRRKESERTLAPENELGGGASGTVPGIDVPDHTPDWDNLRVIHRNTLPPRSHFHVYDSEEDALSADVRRSRAVLLSGIWGFHLSTSPFTGPRDFYSADFDHAKWDLIDVPGMWQRQGFGRGPQYTNVNYPFPVNPPHVPYDDNECGRYVTRFDVPEHLKTGGGNSQWRLRFEGVDAAFTVWMNGKEVGYSQGSRNPSEFDVTKFLELDEENFLCVEVYQRCDGSYIEDQDQWWLSGIFRDVWLHSFPSICFEDFHVKTLLDNNYRDASLHVDIKLSKADERASVKLLDDEGQVILETEHASSTQPFKRRIENPHKWTAETPYLYTLVLSAGGVYVSQKVGFRRTELIDGVFCVNGSPIKLRGVNRHEHHPDSGRAVPYSFMERDLVMMKWFNINAIRTSHYPNDPRLYDLADKLGFWVLDEADLECHGFGEVGGDPANFASNNPEWREAYVDRARQLVMRDKNHPSVIIWSLGNESFYGRNHQAMYDEIKRIDSTRLIHYEGDQEARTADIFSRMYTPVDEMIKHAKERDWQKPFVMCEFAHAMGNGPGAVTEYVEAFYKYPRLMGGFVWEWANHGLSTKSPDGDKYFGYGGDFGDEPNDSTFVMDGLCDSRHNPMSGLSEYSQAIQPVQVLGIRGLEVTIVNRHDFLTLDHLKCYWDIVSDRHQIIGHEVRIPQGVGPHAEATLVLGGVPGTLSAGAWLELAFRSQTATGWAPAGHVVARAQVPLTPPDSLALLKTLSSPEPSWPRVEVRGDLYTVTISNGTTFGFDTGTGALSYLTHGSAPRENLVTEPLTLDFYRAQTDNDRGGPFGPEWVERRVHQTRQHFVRMTTSISSHSTSESQSASNSNSSSGDVVTVTVQSRVAPPVLAWGVDTTTTYTFTSSHCSVRVRARPSGPLLPLTFARFGLTLGLRDVRIVEWFGRGPQESYRDKKHAQFVNTWGFSVDGLWTDYDVPQENGNRTDVQWVELRGAWGGNEKGRLLRARFGEHEGASFSVSRYATKDVDECAHPYELHKRKREDCIVRLDWFHHGLGTGSCGPATLPQYQLRTDREFDAELLLD</sequence>
<evidence type="ECO:0000313" key="10">
    <source>
        <dbReference type="EMBL" id="RYP09192.1"/>
    </source>
</evidence>
<dbReference type="AlphaFoldDB" id="A0A4Q4TR74"/>
<dbReference type="PRINTS" id="PR00132">
    <property type="entry name" value="GLHYDRLASE2"/>
</dbReference>
<dbReference type="InterPro" id="IPR006104">
    <property type="entry name" value="Glyco_hydro_2_N"/>
</dbReference>
<dbReference type="GO" id="GO:0005990">
    <property type="term" value="P:lactose catabolic process"/>
    <property type="evidence" value="ECO:0007669"/>
    <property type="project" value="TreeGrafter"/>
</dbReference>
<reference evidence="10 11" key="1">
    <citation type="submission" date="2018-06" db="EMBL/GenBank/DDBJ databases">
        <title>Complete Genomes of Monosporascus.</title>
        <authorList>
            <person name="Robinson A.J."/>
            <person name="Natvig D.O."/>
        </authorList>
    </citation>
    <scope>NUCLEOTIDE SEQUENCE [LARGE SCALE GENOMIC DNA]</scope>
    <source>
        <strain evidence="10 11">CBS 110550</strain>
    </source>
</reference>
<comment type="catalytic activity">
    <reaction evidence="1">
        <text>Hydrolysis of terminal non-reducing beta-D-galactose residues in beta-D-galactosides.</text>
        <dbReference type="EC" id="3.2.1.23"/>
    </reaction>
</comment>
<dbReference type="Gene3D" id="2.60.40.10">
    <property type="entry name" value="Immunoglobulins"/>
    <property type="match status" value="2"/>
</dbReference>
<dbReference type="PANTHER" id="PTHR46323:SF2">
    <property type="entry name" value="BETA-GALACTOSIDASE"/>
    <property type="match status" value="1"/>
</dbReference>
<dbReference type="InterPro" id="IPR017853">
    <property type="entry name" value="GH"/>
</dbReference>
<dbReference type="Gene3D" id="3.20.20.80">
    <property type="entry name" value="Glycosidases"/>
    <property type="match status" value="1"/>
</dbReference>
<dbReference type="InterPro" id="IPR014718">
    <property type="entry name" value="GH-type_carb-bd"/>
</dbReference>
<dbReference type="Pfam" id="PF02837">
    <property type="entry name" value="Glyco_hydro_2_N"/>
    <property type="match status" value="1"/>
</dbReference>
<comment type="caution">
    <text evidence="10">The sequence shown here is derived from an EMBL/GenBank/DDBJ whole genome shotgun (WGS) entry which is preliminary data.</text>
</comment>
<feature type="domain" description="Beta galactosidase small chain/" evidence="9">
    <location>
        <begin position="816"/>
        <end position="1118"/>
    </location>
</feature>
<evidence type="ECO:0000256" key="7">
    <source>
        <dbReference type="RuleBase" id="RU361154"/>
    </source>
</evidence>
<comment type="similarity">
    <text evidence="2 7">Belongs to the glycosyl hydrolase 2 family.</text>
</comment>
<protein>
    <recommendedName>
        <fullName evidence="3">beta-galactosidase</fullName>
        <ecNumber evidence="3">3.2.1.23</ecNumber>
    </recommendedName>
    <alternativeName>
        <fullName evidence="6">Lactase</fullName>
    </alternativeName>
</protein>
<evidence type="ECO:0000256" key="5">
    <source>
        <dbReference type="ARBA" id="ARBA00023295"/>
    </source>
</evidence>
<dbReference type="InterPro" id="IPR011013">
    <property type="entry name" value="Gal_mutarotase_sf_dom"/>
</dbReference>
<feature type="region of interest" description="Disordered" evidence="8">
    <location>
        <begin position="56"/>
        <end position="85"/>
    </location>
</feature>
<dbReference type="STRING" id="155417.A0A4Q4TR74"/>
<dbReference type="SUPFAM" id="SSF49303">
    <property type="entry name" value="beta-Galactosidase/glucuronidase domain"/>
    <property type="match status" value="2"/>
</dbReference>
<keyword evidence="11" id="KW-1185">Reference proteome</keyword>
<dbReference type="OrthoDB" id="408320at2759"/>
<evidence type="ECO:0000256" key="1">
    <source>
        <dbReference type="ARBA" id="ARBA00001412"/>
    </source>
</evidence>
<dbReference type="InterPro" id="IPR050347">
    <property type="entry name" value="Bact_Beta-galactosidase"/>
</dbReference>
<dbReference type="SMART" id="SM01038">
    <property type="entry name" value="Bgal_small_N"/>
    <property type="match status" value="1"/>
</dbReference>
<name>A0A4Q4TR74_9PEZI</name>
<evidence type="ECO:0000256" key="6">
    <source>
        <dbReference type="ARBA" id="ARBA00032230"/>
    </source>
</evidence>
<dbReference type="EMBL" id="QJNU01000044">
    <property type="protein sequence ID" value="RYP09192.1"/>
    <property type="molecule type" value="Genomic_DNA"/>
</dbReference>
<evidence type="ECO:0000256" key="4">
    <source>
        <dbReference type="ARBA" id="ARBA00022801"/>
    </source>
</evidence>
<organism evidence="10 11">
    <name type="scientific">Monosporascus ibericus</name>
    <dbReference type="NCBI Taxonomy" id="155417"/>
    <lineage>
        <taxon>Eukaryota</taxon>
        <taxon>Fungi</taxon>
        <taxon>Dikarya</taxon>
        <taxon>Ascomycota</taxon>
        <taxon>Pezizomycotina</taxon>
        <taxon>Sordariomycetes</taxon>
        <taxon>Xylariomycetidae</taxon>
        <taxon>Xylariales</taxon>
        <taxon>Xylariales incertae sedis</taxon>
        <taxon>Monosporascus</taxon>
    </lineage>
</organism>
<dbReference type="InterPro" id="IPR004199">
    <property type="entry name" value="B-gal_small/dom_5"/>
</dbReference>
<dbReference type="Gene3D" id="2.70.98.10">
    <property type="match status" value="1"/>
</dbReference>
<dbReference type="GO" id="GO:0009341">
    <property type="term" value="C:beta-galactosidase complex"/>
    <property type="evidence" value="ECO:0007669"/>
    <property type="project" value="InterPro"/>
</dbReference>
<dbReference type="EC" id="3.2.1.23" evidence="3"/>
<feature type="region of interest" description="Disordered" evidence="8">
    <location>
        <begin position="889"/>
        <end position="912"/>
    </location>
</feature>
<dbReference type="InterPro" id="IPR006103">
    <property type="entry name" value="Glyco_hydro_2_cat"/>
</dbReference>
<keyword evidence="4 7" id="KW-0378">Hydrolase</keyword>
<accession>A0A4Q4TR74</accession>
<dbReference type="GO" id="GO:0004565">
    <property type="term" value="F:beta-galactosidase activity"/>
    <property type="evidence" value="ECO:0007669"/>
    <property type="project" value="UniProtKB-EC"/>
</dbReference>
<dbReference type="InterPro" id="IPR006101">
    <property type="entry name" value="Glyco_hydro_2"/>
</dbReference>
<dbReference type="SUPFAM" id="SSF74650">
    <property type="entry name" value="Galactose mutarotase-like"/>
    <property type="match status" value="1"/>
</dbReference>
<dbReference type="InterPro" id="IPR036156">
    <property type="entry name" value="Beta-gal/glucu_dom_sf"/>
</dbReference>
<dbReference type="Pfam" id="PF02929">
    <property type="entry name" value="Bgal_small_N"/>
    <property type="match status" value="1"/>
</dbReference>
<dbReference type="Proteomes" id="UP000293360">
    <property type="component" value="Unassembled WGS sequence"/>
</dbReference>
<dbReference type="InterPro" id="IPR023232">
    <property type="entry name" value="Glyco_hydro_2_AS"/>
</dbReference>
<dbReference type="InterPro" id="IPR008979">
    <property type="entry name" value="Galactose-bd-like_sf"/>
</dbReference>
<dbReference type="Pfam" id="PF00703">
    <property type="entry name" value="Glyco_hydro_2"/>
    <property type="match status" value="1"/>
</dbReference>
<dbReference type="PANTHER" id="PTHR46323">
    <property type="entry name" value="BETA-GALACTOSIDASE"/>
    <property type="match status" value="1"/>
</dbReference>
<dbReference type="Pfam" id="PF02836">
    <property type="entry name" value="Glyco_hydro_2_C"/>
    <property type="match status" value="1"/>
</dbReference>